<dbReference type="GO" id="GO:0006357">
    <property type="term" value="P:regulation of transcription by RNA polymerase II"/>
    <property type="evidence" value="ECO:0007669"/>
    <property type="project" value="TreeGrafter"/>
</dbReference>
<dbReference type="GeneID" id="94831548"/>
<accession>A0A1J4L4Q5</accession>
<feature type="compositionally biased region" description="Basic and acidic residues" evidence="1">
    <location>
        <begin position="160"/>
        <end position="172"/>
    </location>
</feature>
<feature type="domain" description="SANT" evidence="3">
    <location>
        <begin position="74"/>
        <end position="126"/>
    </location>
</feature>
<dbReference type="GO" id="GO:0005634">
    <property type="term" value="C:nucleus"/>
    <property type="evidence" value="ECO:0007669"/>
    <property type="project" value="TreeGrafter"/>
</dbReference>
<sequence length="440" mass="51429">MSNKSRRENAGSKSNPFAECSTCKHKFKNERYIRCLKCPKFAQCIQCLSLGIQNDLHFFTHNFIVVEPPASRQLYRENWDQEEEILLLYGIKMLGLGNWGDISDFMQSKTALECETHYINTYINSTNAPFPIRKILPEEPLPPPPPFDTRTVESAPSEGHAMHLKEKGKREPTTPAEYSDFMPYRHEFDKDKDFENDGEILVADIHFNCRDEQSQFLEKVEQLKNYNRILTERRFRTAVIEEWDIHHIEITGKNKNNMTEEDFDAQVLKGITREDKAVDKKLISLAPYLGKEKTVNLADLLHNRQKKVSLIENRQMWQVLGVKSLHEGQLFNALNAKIKDDKIIPSEIDDWNDRIHKYNIKHGKSTSTEDENLLEKEKELISKENLSSHIYLVYKNLLIREFTIWGKLPRSKLRMMPKEHQRHLEAVYDLCVELGWIAAA</sequence>
<dbReference type="AlphaFoldDB" id="A0A1J4L4Q5"/>
<dbReference type="Pfam" id="PF00249">
    <property type="entry name" value="Myb_DNA-binding"/>
    <property type="match status" value="1"/>
</dbReference>
<dbReference type="VEuPathDB" id="TrichDB:TRFO_12779"/>
<dbReference type="GO" id="GO:0003713">
    <property type="term" value="F:transcription coactivator activity"/>
    <property type="evidence" value="ECO:0007669"/>
    <property type="project" value="TreeGrafter"/>
</dbReference>
<dbReference type="RefSeq" id="XP_068370046.1">
    <property type="nucleotide sequence ID" value="XM_068496844.1"/>
</dbReference>
<dbReference type="SUPFAM" id="SSF46689">
    <property type="entry name" value="Homeodomain-like"/>
    <property type="match status" value="2"/>
</dbReference>
<evidence type="ECO:0000259" key="4">
    <source>
        <dbReference type="PROSITE" id="PS51294"/>
    </source>
</evidence>
<dbReference type="InterPro" id="IPR009057">
    <property type="entry name" value="Homeodomain-like_sf"/>
</dbReference>
<dbReference type="Gene3D" id="1.10.10.60">
    <property type="entry name" value="Homeodomain-like"/>
    <property type="match status" value="1"/>
</dbReference>
<reference evidence="5" key="1">
    <citation type="submission" date="2016-10" db="EMBL/GenBank/DDBJ databases">
        <authorList>
            <person name="Benchimol M."/>
            <person name="Almeida L.G."/>
            <person name="Vasconcelos A.T."/>
            <person name="Perreira-Neves A."/>
            <person name="Rosa I.A."/>
            <person name="Tasca T."/>
            <person name="Bogo M.R."/>
            <person name="de Souza W."/>
        </authorList>
    </citation>
    <scope>NUCLEOTIDE SEQUENCE [LARGE SCALE GENOMIC DNA]</scope>
    <source>
        <strain evidence="5">K</strain>
    </source>
</reference>
<dbReference type="InterPro" id="IPR017930">
    <property type="entry name" value="Myb_dom"/>
</dbReference>
<protein>
    <submittedName>
        <fullName evidence="5">Myb-like DNA-binding domain containing protein</fullName>
    </submittedName>
</protein>
<dbReference type="Gene3D" id="1.10.10.10">
    <property type="entry name" value="Winged helix-like DNA-binding domain superfamily/Winged helix DNA-binding domain"/>
    <property type="match status" value="1"/>
</dbReference>
<dbReference type="Pfam" id="PF22941">
    <property type="entry name" value="TADA2A-like_3rd"/>
    <property type="match status" value="1"/>
</dbReference>
<dbReference type="CDD" id="cd00167">
    <property type="entry name" value="SANT"/>
    <property type="match status" value="1"/>
</dbReference>
<evidence type="ECO:0000313" key="5">
    <source>
        <dbReference type="EMBL" id="OHT16910.1"/>
    </source>
</evidence>
<proteinExistence type="predicted"/>
<dbReference type="InterPro" id="IPR036388">
    <property type="entry name" value="WH-like_DNA-bd_sf"/>
</dbReference>
<feature type="domain" description="HTH myb-type" evidence="4">
    <location>
        <begin position="76"/>
        <end position="126"/>
    </location>
</feature>
<feature type="region of interest" description="Disordered" evidence="1">
    <location>
        <begin position="140"/>
        <end position="178"/>
    </location>
</feature>
<dbReference type="SMART" id="SM00717">
    <property type="entry name" value="SANT"/>
    <property type="match status" value="1"/>
</dbReference>
<gene>
    <name evidence="5" type="ORF">TRFO_12779</name>
</gene>
<dbReference type="PANTHER" id="PTHR12374">
    <property type="entry name" value="TRANSCRIPTIONAL ADAPTOR 2 ADA2 -RELATED"/>
    <property type="match status" value="1"/>
</dbReference>
<dbReference type="Proteomes" id="UP000179807">
    <property type="component" value="Unassembled WGS sequence"/>
</dbReference>
<keyword evidence="6" id="KW-1185">Reference proteome</keyword>
<dbReference type="InterPro" id="IPR017884">
    <property type="entry name" value="SANT_dom"/>
</dbReference>
<comment type="caution">
    <text evidence="5">The sequence shown here is derived from an EMBL/GenBank/DDBJ whole genome shotgun (WGS) entry which is preliminary data.</text>
</comment>
<evidence type="ECO:0000313" key="6">
    <source>
        <dbReference type="Proteomes" id="UP000179807"/>
    </source>
</evidence>
<dbReference type="InterPro" id="IPR055141">
    <property type="entry name" value="TADA2A_B-like_dom"/>
</dbReference>
<dbReference type="PROSITE" id="PS51293">
    <property type="entry name" value="SANT"/>
    <property type="match status" value="1"/>
</dbReference>
<dbReference type="PANTHER" id="PTHR12374:SF20">
    <property type="entry name" value="TRANSCRIPTIONAL ADAPTER 2-ALPHA"/>
    <property type="match status" value="1"/>
</dbReference>
<evidence type="ECO:0000259" key="2">
    <source>
        <dbReference type="PROSITE" id="PS50090"/>
    </source>
</evidence>
<dbReference type="EMBL" id="MLAK01000057">
    <property type="protein sequence ID" value="OHT16910.1"/>
    <property type="molecule type" value="Genomic_DNA"/>
</dbReference>
<dbReference type="PROSITE" id="PS50090">
    <property type="entry name" value="MYB_LIKE"/>
    <property type="match status" value="1"/>
</dbReference>
<dbReference type="GO" id="GO:0003677">
    <property type="term" value="F:DNA binding"/>
    <property type="evidence" value="ECO:0007669"/>
    <property type="project" value="UniProtKB-KW"/>
</dbReference>
<dbReference type="SUPFAM" id="SSF57850">
    <property type="entry name" value="RING/U-box"/>
    <property type="match status" value="1"/>
</dbReference>
<dbReference type="OrthoDB" id="270417at2759"/>
<organism evidence="5 6">
    <name type="scientific">Tritrichomonas foetus</name>
    <dbReference type="NCBI Taxonomy" id="1144522"/>
    <lineage>
        <taxon>Eukaryota</taxon>
        <taxon>Metamonada</taxon>
        <taxon>Parabasalia</taxon>
        <taxon>Tritrichomonadida</taxon>
        <taxon>Tritrichomonadidae</taxon>
        <taxon>Tritrichomonas</taxon>
    </lineage>
</organism>
<name>A0A1J4L4Q5_9EUKA</name>
<dbReference type="GO" id="GO:0003682">
    <property type="term" value="F:chromatin binding"/>
    <property type="evidence" value="ECO:0007669"/>
    <property type="project" value="TreeGrafter"/>
</dbReference>
<dbReference type="GO" id="GO:0006338">
    <property type="term" value="P:chromatin remodeling"/>
    <property type="evidence" value="ECO:0007669"/>
    <property type="project" value="TreeGrafter"/>
</dbReference>
<evidence type="ECO:0000259" key="3">
    <source>
        <dbReference type="PROSITE" id="PS51293"/>
    </source>
</evidence>
<dbReference type="InterPro" id="IPR001005">
    <property type="entry name" value="SANT/Myb"/>
</dbReference>
<dbReference type="PROSITE" id="PS51294">
    <property type="entry name" value="HTH_MYB"/>
    <property type="match status" value="1"/>
</dbReference>
<feature type="domain" description="Myb-like" evidence="2">
    <location>
        <begin position="71"/>
        <end position="122"/>
    </location>
</feature>
<evidence type="ECO:0000256" key="1">
    <source>
        <dbReference type="SAM" id="MobiDB-lite"/>
    </source>
</evidence>